<evidence type="ECO:0000313" key="3">
    <source>
        <dbReference type="EMBL" id="KAJ6401704.1"/>
    </source>
</evidence>
<dbReference type="EMBL" id="JAPFFI010000002">
    <property type="protein sequence ID" value="KAJ6401704.1"/>
    <property type="molecule type" value="Genomic_DNA"/>
</dbReference>
<keyword evidence="4" id="KW-1185">Reference proteome</keyword>
<feature type="domain" description="Endonuclease/exonuclease/phosphatase" evidence="2">
    <location>
        <begin position="181"/>
        <end position="405"/>
    </location>
</feature>
<dbReference type="InterPro" id="IPR005135">
    <property type="entry name" value="Endo/exonuclease/phosphatase"/>
</dbReference>
<feature type="region of interest" description="Disordered" evidence="1">
    <location>
        <begin position="18"/>
        <end position="120"/>
    </location>
</feature>
<evidence type="ECO:0000313" key="4">
    <source>
        <dbReference type="Proteomes" id="UP001141253"/>
    </source>
</evidence>
<organism evidence="3 4">
    <name type="scientific">Salix suchowensis</name>
    <dbReference type="NCBI Taxonomy" id="1278906"/>
    <lineage>
        <taxon>Eukaryota</taxon>
        <taxon>Viridiplantae</taxon>
        <taxon>Streptophyta</taxon>
        <taxon>Embryophyta</taxon>
        <taxon>Tracheophyta</taxon>
        <taxon>Spermatophyta</taxon>
        <taxon>Magnoliopsida</taxon>
        <taxon>eudicotyledons</taxon>
        <taxon>Gunneridae</taxon>
        <taxon>Pentapetalae</taxon>
        <taxon>rosids</taxon>
        <taxon>fabids</taxon>
        <taxon>Malpighiales</taxon>
        <taxon>Salicaceae</taxon>
        <taxon>Saliceae</taxon>
        <taxon>Salix</taxon>
    </lineage>
</organism>
<comment type="caution">
    <text evidence="3">The sequence shown here is derived from an EMBL/GenBank/DDBJ whole genome shotgun (WGS) entry which is preliminary data.</text>
</comment>
<evidence type="ECO:0000256" key="1">
    <source>
        <dbReference type="SAM" id="MobiDB-lite"/>
    </source>
</evidence>
<dbReference type="SUPFAM" id="SSF56219">
    <property type="entry name" value="DNase I-like"/>
    <property type="match status" value="1"/>
</dbReference>
<dbReference type="PANTHER" id="PTHR33710">
    <property type="entry name" value="BNAC02G09200D PROTEIN"/>
    <property type="match status" value="1"/>
</dbReference>
<dbReference type="InterPro" id="IPR036691">
    <property type="entry name" value="Endo/exonu/phosph_ase_sf"/>
</dbReference>
<dbReference type="Proteomes" id="UP001141253">
    <property type="component" value="Unassembled WGS sequence"/>
</dbReference>
<gene>
    <name evidence="3" type="ORF">OIU77_007143</name>
</gene>
<name>A0ABQ9CNW0_9ROSI</name>
<dbReference type="PANTHER" id="PTHR33710:SF77">
    <property type="entry name" value="DNASE I-LIKE SUPERFAMILY PROTEIN"/>
    <property type="match status" value="1"/>
</dbReference>
<sequence>MMLERPLLSRWWKSTHGTASATLDGTPSTDDEVPRTVASKGVVDTTALKGSKSHNKQQSAKPSVEPKHPLGDGIFGSKKGTGKDPVASSWNPKEPFTLLTRNGECSEDEEMRSSEYSTGEISGTKEVRHICTVNMMASLQSQSVDKDSEDNVVDSSQVECNLDNRDTSPSSFTKVKKKKGGSWNVRGLNGQNKQQKVSDWIINNNLSVVGLLETKVLSENQKTVERGLKLPHWAFMANGSDRVASRILVGWDTRECHVLCVDCDQQWMTCHIRFLRQDITLTVTFIYGLHTAAERQRIWNYITLHSSLITHAWLLMGDFNSTIKASDSVGGDLSWGGCKLDFGNCLAQAQLFSLPYRGPRFTWHNGQESPNSIVKKLDWAISNQALITAWPLTLVKFLPRSISDHSAMILHLHGNQANAFPPRFKFLNLWTDQEDFLSRISNLWEQPVHGNALFRFSTKLKMVKAHLSNWHRHHRSDIAGRVLKAKAIWERTQRVLDDNPLSDSGKSAERLAAKNYQELIRDEEAFYKQKSRIQWLTLGDRNTSFFHRSMQHRHLRNRITGLMGNDGVTAHDQSTMGNIAVQYYKSILAPIIPCPNDQADY</sequence>
<accession>A0ABQ9CNW0</accession>
<proteinExistence type="predicted"/>
<protein>
    <recommendedName>
        <fullName evidence="2">Endonuclease/exonuclease/phosphatase domain-containing protein</fullName>
    </recommendedName>
</protein>
<reference evidence="3" key="1">
    <citation type="submission" date="2022-10" db="EMBL/GenBank/DDBJ databases">
        <authorList>
            <person name="Hyden B.L."/>
            <person name="Feng K."/>
            <person name="Yates T."/>
            <person name="Jawdy S."/>
            <person name="Smart L.B."/>
            <person name="Muchero W."/>
        </authorList>
    </citation>
    <scope>NUCLEOTIDE SEQUENCE</scope>
    <source>
        <tissue evidence="3">Shoot tip</tissue>
    </source>
</reference>
<feature type="compositionally biased region" description="Polar residues" evidence="1">
    <location>
        <begin position="18"/>
        <end position="28"/>
    </location>
</feature>
<dbReference type="Gene3D" id="3.60.10.10">
    <property type="entry name" value="Endonuclease/exonuclease/phosphatase"/>
    <property type="match status" value="1"/>
</dbReference>
<dbReference type="Pfam" id="PF03372">
    <property type="entry name" value="Exo_endo_phos"/>
    <property type="match status" value="1"/>
</dbReference>
<reference evidence="3" key="2">
    <citation type="journal article" date="2023" name="Int. J. Mol. Sci.">
        <title>De Novo Assembly and Annotation of 11 Diverse Shrub Willow (Salix) Genomes Reveals Novel Gene Organization in Sex-Linked Regions.</title>
        <authorList>
            <person name="Hyden B."/>
            <person name="Feng K."/>
            <person name="Yates T.B."/>
            <person name="Jawdy S."/>
            <person name="Cereghino C."/>
            <person name="Smart L.B."/>
            <person name="Muchero W."/>
        </authorList>
    </citation>
    <scope>NUCLEOTIDE SEQUENCE</scope>
    <source>
        <tissue evidence="3">Shoot tip</tissue>
    </source>
</reference>
<evidence type="ECO:0000259" key="2">
    <source>
        <dbReference type="Pfam" id="PF03372"/>
    </source>
</evidence>